<dbReference type="AlphaFoldDB" id="K1S385"/>
<evidence type="ECO:0000313" key="1">
    <source>
        <dbReference type="EMBL" id="EKC49874.1"/>
    </source>
</evidence>
<protein>
    <recommendedName>
        <fullName evidence="2">Acetyltransferase, GNAT family</fullName>
    </recommendedName>
</protein>
<name>K1S385_9ZZZZ</name>
<dbReference type="PANTHER" id="PTHR41368:SF1">
    <property type="entry name" value="PROTEIN YGHO"/>
    <property type="match status" value="1"/>
</dbReference>
<feature type="non-terminal residue" evidence="1">
    <location>
        <position position="97"/>
    </location>
</feature>
<dbReference type="PANTHER" id="PTHR41368">
    <property type="entry name" value="PROTEIN YGHO"/>
    <property type="match status" value="1"/>
</dbReference>
<dbReference type="SUPFAM" id="SSF55729">
    <property type="entry name" value="Acyl-CoA N-acyltransferases (Nat)"/>
    <property type="match status" value="1"/>
</dbReference>
<reference evidence="1" key="1">
    <citation type="journal article" date="2013" name="Environ. Microbiol.">
        <title>Microbiota from the distal guts of lean and obese adolescents exhibit partial functional redundancy besides clear differences in community structure.</title>
        <authorList>
            <person name="Ferrer M."/>
            <person name="Ruiz A."/>
            <person name="Lanza F."/>
            <person name="Haange S.B."/>
            <person name="Oberbach A."/>
            <person name="Till H."/>
            <person name="Bargiela R."/>
            <person name="Campoy C."/>
            <person name="Segura M.T."/>
            <person name="Richter M."/>
            <person name="von Bergen M."/>
            <person name="Seifert J."/>
            <person name="Suarez A."/>
        </authorList>
    </citation>
    <scope>NUCLEOTIDE SEQUENCE</scope>
</reference>
<dbReference type="EMBL" id="AJWZ01009941">
    <property type="protein sequence ID" value="EKC49874.1"/>
    <property type="molecule type" value="Genomic_DNA"/>
</dbReference>
<dbReference type="InterPro" id="IPR016181">
    <property type="entry name" value="Acyl_CoA_acyltransferase"/>
</dbReference>
<gene>
    <name evidence="1" type="ORF">OBE_14416</name>
</gene>
<evidence type="ECO:0008006" key="2">
    <source>
        <dbReference type="Google" id="ProtNLM"/>
    </source>
</evidence>
<comment type="caution">
    <text evidence="1">The sequence shown here is derived from an EMBL/GenBank/DDBJ whole genome shotgun (WGS) entry which is preliminary data.</text>
</comment>
<accession>K1S385</accession>
<dbReference type="InterPro" id="IPR039968">
    <property type="entry name" value="BcerS-like"/>
</dbReference>
<proteinExistence type="predicted"/>
<organism evidence="1">
    <name type="scientific">human gut metagenome</name>
    <dbReference type="NCBI Taxonomy" id="408170"/>
    <lineage>
        <taxon>unclassified sequences</taxon>
        <taxon>metagenomes</taxon>
        <taxon>organismal metagenomes</taxon>
    </lineage>
</organism>
<sequence>MQKFEKHSPVVVTEVTTKHELRQFMQYPNRLYADNPNYIPSFYGDDLSDWTPGKNPAFDYCEARCWLARRDGEIVGRIGAILSHKANDKFGTHRMRF</sequence>